<dbReference type="InterPro" id="IPR017592">
    <property type="entry name" value="Pilus_assmbl_Flp-typ_CpaB"/>
</dbReference>
<reference evidence="2 3" key="1">
    <citation type="submission" date="2015-08" db="EMBL/GenBank/DDBJ databases">
        <title>The complete genome sequence of Bacillus beveridgei MLTeJB.</title>
        <authorList>
            <person name="Hanson T.E."/>
            <person name="Mesa C."/>
            <person name="Basesman S.M."/>
            <person name="Oremland R.S."/>
        </authorList>
    </citation>
    <scope>NUCLEOTIDE SEQUENCE [LARGE SCALE GENOMIC DNA]</scope>
    <source>
        <strain evidence="2 3">MLTeJB</strain>
    </source>
</reference>
<dbReference type="Pfam" id="PF08666">
    <property type="entry name" value="SAF"/>
    <property type="match status" value="1"/>
</dbReference>
<accession>A0A1D7QXW6</accession>
<dbReference type="Pfam" id="PF16976">
    <property type="entry name" value="RcpC"/>
    <property type="match status" value="1"/>
</dbReference>
<dbReference type="NCBIfam" id="TIGR03177">
    <property type="entry name" value="pilus_cpaB"/>
    <property type="match status" value="1"/>
</dbReference>
<dbReference type="InterPro" id="IPR013974">
    <property type="entry name" value="SAF"/>
</dbReference>
<evidence type="ECO:0000259" key="1">
    <source>
        <dbReference type="SMART" id="SM00858"/>
    </source>
</evidence>
<dbReference type="CDD" id="cd11614">
    <property type="entry name" value="SAF_CpaB_FlgA_like"/>
    <property type="match status" value="1"/>
</dbReference>
<dbReference type="KEGG" id="bbev:BBEV_2522"/>
<sequence>MRARFVLLLAVVMGIITTALFYQYITAADEATGQEAPDTVEVIKAASPIEENTVITDDMITTDTVYEADVHPMAVKSAEEVAGSFASTYIEEGEILLSHRLKTSEQSTVQVSEKIQDGHRAVSIGASNVQLVTQLIDPEDQVDIVLSETVVVDDEEVNESTVILEDVRVLAVGQRMEKELSETGTREYVAVTLELLPEDAVTVIDAYEKGAIHLTLHSSLIHEEE</sequence>
<protein>
    <submittedName>
        <fullName evidence="2">Flp pilus assembly protein RcpC/CpaB</fullName>
    </submittedName>
</protein>
<dbReference type="SMART" id="SM00858">
    <property type="entry name" value="SAF"/>
    <property type="match status" value="1"/>
</dbReference>
<dbReference type="AlphaFoldDB" id="A0A1D7QXW6"/>
<dbReference type="RefSeq" id="WP_069365800.1">
    <property type="nucleotide sequence ID" value="NZ_CP012502.1"/>
</dbReference>
<dbReference type="Gene3D" id="3.90.1210.10">
    <property type="entry name" value="Antifreeze-like/N-acetylneuraminic acid synthase C-terminal domain"/>
    <property type="match status" value="1"/>
</dbReference>
<evidence type="ECO:0000313" key="2">
    <source>
        <dbReference type="EMBL" id="AOM83861.1"/>
    </source>
</evidence>
<dbReference type="InterPro" id="IPR031571">
    <property type="entry name" value="RcpC_dom"/>
</dbReference>
<organism evidence="2 3">
    <name type="scientific">Salisediminibacterium beveridgei</name>
    <dbReference type="NCBI Taxonomy" id="632773"/>
    <lineage>
        <taxon>Bacteria</taxon>
        <taxon>Bacillati</taxon>
        <taxon>Bacillota</taxon>
        <taxon>Bacilli</taxon>
        <taxon>Bacillales</taxon>
        <taxon>Bacillaceae</taxon>
        <taxon>Salisediminibacterium</taxon>
    </lineage>
</organism>
<evidence type="ECO:0000313" key="3">
    <source>
        <dbReference type="Proteomes" id="UP000094463"/>
    </source>
</evidence>
<dbReference type="EMBL" id="CP012502">
    <property type="protein sequence ID" value="AOM83861.1"/>
    <property type="molecule type" value="Genomic_DNA"/>
</dbReference>
<keyword evidence="3" id="KW-1185">Reference proteome</keyword>
<dbReference type="Proteomes" id="UP000094463">
    <property type="component" value="Chromosome"/>
</dbReference>
<dbReference type="STRING" id="632773.BBEV_2522"/>
<gene>
    <name evidence="2" type="ORF">BBEV_2522</name>
</gene>
<feature type="domain" description="SAF" evidence="1">
    <location>
        <begin position="40"/>
        <end position="102"/>
    </location>
</feature>
<dbReference type="OrthoDB" id="1757906at2"/>
<proteinExistence type="predicted"/>
<name>A0A1D7QXW6_9BACI</name>